<organism evidence="2 3">
    <name type="scientific">Agromyces seonyuensis</name>
    <dbReference type="NCBI Taxonomy" id="2662446"/>
    <lineage>
        <taxon>Bacteria</taxon>
        <taxon>Bacillati</taxon>
        <taxon>Actinomycetota</taxon>
        <taxon>Actinomycetes</taxon>
        <taxon>Micrococcales</taxon>
        <taxon>Microbacteriaceae</taxon>
        <taxon>Agromyces</taxon>
    </lineage>
</organism>
<keyword evidence="1" id="KW-0812">Transmembrane</keyword>
<name>A0A6I4NVV7_9MICO</name>
<proteinExistence type="predicted"/>
<feature type="transmembrane region" description="Helical" evidence="1">
    <location>
        <begin position="227"/>
        <end position="244"/>
    </location>
</feature>
<protein>
    <submittedName>
        <fullName evidence="2">DUF1295 domain-containing protein</fullName>
    </submittedName>
</protein>
<reference evidence="2 3" key="1">
    <citation type="submission" date="2019-12" db="EMBL/GenBank/DDBJ databases">
        <authorList>
            <person name="Kim Y.S."/>
        </authorList>
    </citation>
    <scope>NUCLEOTIDE SEQUENCE [LARGE SCALE GENOMIC DNA]</scope>
    <source>
        <strain evidence="2 3">MMS17-SY077</strain>
    </source>
</reference>
<dbReference type="GO" id="GO:0016020">
    <property type="term" value="C:membrane"/>
    <property type="evidence" value="ECO:0007669"/>
    <property type="project" value="TreeGrafter"/>
</dbReference>
<dbReference type="PANTHER" id="PTHR32251">
    <property type="entry name" value="3-OXO-5-ALPHA-STEROID 4-DEHYDROGENASE"/>
    <property type="match status" value="1"/>
</dbReference>
<gene>
    <name evidence="2" type="ORF">GB864_07450</name>
</gene>
<dbReference type="InterPro" id="IPR010721">
    <property type="entry name" value="UstE-like"/>
</dbReference>
<dbReference type="EMBL" id="WSTA01000025">
    <property type="protein sequence ID" value="MWB98383.1"/>
    <property type="molecule type" value="Genomic_DNA"/>
</dbReference>
<feature type="transmembrane region" description="Helical" evidence="1">
    <location>
        <begin position="103"/>
        <end position="127"/>
    </location>
</feature>
<keyword evidence="1" id="KW-1133">Transmembrane helix</keyword>
<accession>A0A6I4NVV7</accession>
<dbReference type="RefSeq" id="WP_160423720.1">
    <property type="nucleotide sequence ID" value="NZ_WSTA01000025.1"/>
</dbReference>
<keyword evidence="3" id="KW-1185">Reference proteome</keyword>
<comment type="caution">
    <text evidence="2">The sequence shown here is derived from an EMBL/GenBank/DDBJ whole genome shotgun (WGS) entry which is preliminary data.</text>
</comment>
<evidence type="ECO:0000313" key="2">
    <source>
        <dbReference type="EMBL" id="MWB98383.1"/>
    </source>
</evidence>
<evidence type="ECO:0000256" key="1">
    <source>
        <dbReference type="SAM" id="Phobius"/>
    </source>
</evidence>
<feature type="transmembrane region" description="Helical" evidence="1">
    <location>
        <begin position="139"/>
        <end position="158"/>
    </location>
</feature>
<dbReference type="Proteomes" id="UP000438182">
    <property type="component" value="Unassembled WGS sequence"/>
</dbReference>
<dbReference type="PANTHER" id="PTHR32251:SF23">
    <property type="entry name" value="3-OXO-5-ALPHA-STEROID 4-DEHYDROGENASE (DUF1295)"/>
    <property type="match status" value="1"/>
</dbReference>
<dbReference type="AlphaFoldDB" id="A0A6I4NVV7"/>
<evidence type="ECO:0000313" key="3">
    <source>
        <dbReference type="Proteomes" id="UP000438182"/>
    </source>
</evidence>
<dbReference type="Gene3D" id="1.20.120.1630">
    <property type="match status" value="1"/>
</dbReference>
<dbReference type="Pfam" id="PF06966">
    <property type="entry name" value="DUF1295"/>
    <property type="match status" value="1"/>
</dbReference>
<sequence length="278" mass="31427">MNPLFVCLALCAVVIVGTWIASVVTNEHSWVDRIWSIAPIAYVWIFAGAAGLADPRLNLMALLVTLWGVRLTFNFARKGGYRPHQGEDYRWAILRARLTRGQFAAFNVLFITIYQNLLILGITLPALTVYTAGRSPLGVWDFVLAALFLVFLAGETVADQQQWDFHRRKAAETAAGRTPSPRFLQTGLFRFSRHPNFFCEQAQWWVLYGFAIAATGVWLHWTLAGAVLLTLLFIGSTVFTESITRSRYPEYRAYQARTSMLVPWLPGRQDEHSEPVEA</sequence>
<feature type="transmembrane region" description="Helical" evidence="1">
    <location>
        <begin position="33"/>
        <end position="53"/>
    </location>
</feature>
<keyword evidence="1" id="KW-0472">Membrane</keyword>